<dbReference type="Proteomes" id="UP000298030">
    <property type="component" value="Unassembled WGS sequence"/>
</dbReference>
<proteinExistence type="predicted"/>
<dbReference type="EMBL" id="QPFP01000074">
    <property type="protein sequence ID" value="TEB23765.1"/>
    <property type="molecule type" value="Genomic_DNA"/>
</dbReference>
<dbReference type="AlphaFoldDB" id="A0A4Y7SPJ0"/>
<keyword evidence="2" id="KW-1185">Reference proteome</keyword>
<evidence type="ECO:0000313" key="2">
    <source>
        <dbReference type="Proteomes" id="UP000298030"/>
    </source>
</evidence>
<accession>A0A4Y7SPJ0</accession>
<gene>
    <name evidence="1" type="ORF">FA13DRAFT_1402071</name>
</gene>
<organism evidence="1 2">
    <name type="scientific">Coprinellus micaceus</name>
    <name type="common">Glistening ink-cap mushroom</name>
    <name type="synonym">Coprinus micaceus</name>
    <dbReference type="NCBI Taxonomy" id="71717"/>
    <lineage>
        <taxon>Eukaryota</taxon>
        <taxon>Fungi</taxon>
        <taxon>Dikarya</taxon>
        <taxon>Basidiomycota</taxon>
        <taxon>Agaricomycotina</taxon>
        <taxon>Agaricomycetes</taxon>
        <taxon>Agaricomycetidae</taxon>
        <taxon>Agaricales</taxon>
        <taxon>Agaricineae</taxon>
        <taxon>Psathyrellaceae</taxon>
        <taxon>Coprinellus</taxon>
    </lineage>
</organism>
<protein>
    <submittedName>
        <fullName evidence="1">Uncharacterized protein</fullName>
    </submittedName>
</protein>
<sequence length="390" mass="42692">MSYSGPNPDMGWQGRTQLGPTKLEVLRGGHNLRIRNMDVSTVGGNMYNQHTSIYYIYSGAVPNSSNSAAGKDPSLPNPVDRQSPEWGQFVWGILTKFFNSLQGRTDPSPAVDSSCPEFALASFGEPGDPADESKLSISKGEAYVMSMLLSGKGLACWQPRPEDPMIDGRGVTPGDVGIFSVQEGFQKIFNIWDDEGAMRQTAATQGYEASYHAPTRRKNIIRKEYSQGDTVVQGTTSRTTLASDRHTVTGFEFRHLEPYRMGGVLAITSVAVSERLPPSVQGSLHKHILQHAELLYRHALALQNLPNNEGLYVVTGCIKSDSWAIAGFSDPMTPPEDTLRLQRRRPGVSTDSASASQYVWTEKGTADGDTNWDSLSPFGRGSGCQRLKRL</sequence>
<reference evidence="1 2" key="1">
    <citation type="journal article" date="2019" name="Nat. Ecol. Evol.">
        <title>Megaphylogeny resolves global patterns of mushroom evolution.</title>
        <authorList>
            <person name="Varga T."/>
            <person name="Krizsan K."/>
            <person name="Foldi C."/>
            <person name="Dima B."/>
            <person name="Sanchez-Garcia M."/>
            <person name="Sanchez-Ramirez S."/>
            <person name="Szollosi G.J."/>
            <person name="Szarkandi J.G."/>
            <person name="Papp V."/>
            <person name="Albert L."/>
            <person name="Andreopoulos W."/>
            <person name="Angelini C."/>
            <person name="Antonin V."/>
            <person name="Barry K.W."/>
            <person name="Bougher N.L."/>
            <person name="Buchanan P."/>
            <person name="Buyck B."/>
            <person name="Bense V."/>
            <person name="Catcheside P."/>
            <person name="Chovatia M."/>
            <person name="Cooper J."/>
            <person name="Damon W."/>
            <person name="Desjardin D."/>
            <person name="Finy P."/>
            <person name="Geml J."/>
            <person name="Haridas S."/>
            <person name="Hughes K."/>
            <person name="Justo A."/>
            <person name="Karasinski D."/>
            <person name="Kautmanova I."/>
            <person name="Kiss B."/>
            <person name="Kocsube S."/>
            <person name="Kotiranta H."/>
            <person name="LaButti K.M."/>
            <person name="Lechner B.E."/>
            <person name="Liimatainen K."/>
            <person name="Lipzen A."/>
            <person name="Lukacs Z."/>
            <person name="Mihaltcheva S."/>
            <person name="Morgado L.N."/>
            <person name="Niskanen T."/>
            <person name="Noordeloos M.E."/>
            <person name="Ohm R.A."/>
            <person name="Ortiz-Santana B."/>
            <person name="Ovrebo C."/>
            <person name="Racz N."/>
            <person name="Riley R."/>
            <person name="Savchenko A."/>
            <person name="Shiryaev A."/>
            <person name="Soop K."/>
            <person name="Spirin V."/>
            <person name="Szebenyi C."/>
            <person name="Tomsovsky M."/>
            <person name="Tulloss R.E."/>
            <person name="Uehling J."/>
            <person name="Grigoriev I.V."/>
            <person name="Vagvolgyi C."/>
            <person name="Papp T."/>
            <person name="Martin F.M."/>
            <person name="Miettinen O."/>
            <person name="Hibbett D.S."/>
            <person name="Nagy L.G."/>
        </authorList>
    </citation>
    <scope>NUCLEOTIDE SEQUENCE [LARGE SCALE GENOMIC DNA]</scope>
    <source>
        <strain evidence="1 2">FP101781</strain>
    </source>
</reference>
<dbReference type="STRING" id="71717.A0A4Y7SPJ0"/>
<comment type="caution">
    <text evidence="1">The sequence shown here is derived from an EMBL/GenBank/DDBJ whole genome shotgun (WGS) entry which is preliminary data.</text>
</comment>
<evidence type="ECO:0000313" key="1">
    <source>
        <dbReference type="EMBL" id="TEB23765.1"/>
    </source>
</evidence>
<dbReference type="OrthoDB" id="2662290at2759"/>
<name>A0A4Y7SPJ0_COPMI</name>